<dbReference type="Proteomes" id="UP000039865">
    <property type="component" value="Unassembled WGS sequence"/>
</dbReference>
<dbReference type="AlphaFoldDB" id="A0A078AC75"/>
<dbReference type="InParanoid" id="A0A078AC75"/>
<evidence type="ECO:0000313" key="2">
    <source>
        <dbReference type="Proteomes" id="UP000039865"/>
    </source>
</evidence>
<gene>
    <name evidence="1" type="primary">Contig16963.g18067</name>
    <name evidence="1" type="ORF">STYLEM_8193</name>
</gene>
<accession>A0A078AC75</accession>
<dbReference type="OMA" id="YIGRDNI"/>
<proteinExistence type="predicted"/>
<name>A0A078AC75_STYLE</name>
<evidence type="ECO:0000313" key="1">
    <source>
        <dbReference type="EMBL" id="CDW79207.1"/>
    </source>
</evidence>
<sequence>MQQPPVDITAMLQEREKQIKMGRQSNMYIGRDNIFKDKNYNTQKVGSSNDVSFEQQQNQLVNQNSSANLNNKNAVDQKELKSNLRAHHFQLGYRQNDGQSESEKEKQYQSELVNQYMSVGRALDSHRNQMKELMHKNKDSSIVLGNEIQRNASHNIDKKRYSTSQFVSNGLAQMSQSAYALDNQIQSAIRGDSQLNKTYDTRMIAELKEANSKIQGLHPNKQSSIMLGNLEQSPTNQWESTNKQIQNQALDFKYNPIGKYEKTEQYRKTQFQIAHDQILMQRDFDRERDKIANKKPQEILTQGERDAIVNEMKSNDNFIPTQSTQNQTLKRDVSPPRHELQANFENRNLVKNVQLGDASQPQIPQDSVYLNYHNSQTGKVDSKLIAENKEKTKIYKDRILNTQINLGDDVDTKPKNTVVREDYTKYDDIDKSFEAALKKKEENKQIVEKQTINVFQHQGYENMIIGKQNQSVDKYNVKRDDNKDLFHNLKKSNIHLGSEAIVKNSQNRQTYASMDTKQNVNQYIEKKKEFDKIQQNSRQGQVFQSTMDKSYQSGSAYKDQYIWKKPKYDI</sequence>
<keyword evidence="2" id="KW-1185">Reference proteome</keyword>
<organism evidence="1 2">
    <name type="scientific">Stylonychia lemnae</name>
    <name type="common">Ciliate</name>
    <dbReference type="NCBI Taxonomy" id="5949"/>
    <lineage>
        <taxon>Eukaryota</taxon>
        <taxon>Sar</taxon>
        <taxon>Alveolata</taxon>
        <taxon>Ciliophora</taxon>
        <taxon>Intramacronucleata</taxon>
        <taxon>Spirotrichea</taxon>
        <taxon>Stichotrichia</taxon>
        <taxon>Sporadotrichida</taxon>
        <taxon>Oxytrichidae</taxon>
        <taxon>Stylonychinae</taxon>
        <taxon>Stylonychia</taxon>
    </lineage>
</organism>
<dbReference type="EMBL" id="CCKQ01007785">
    <property type="protein sequence ID" value="CDW79207.1"/>
    <property type="molecule type" value="Genomic_DNA"/>
</dbReference>
<protein>
    <submittedName>
        <fullName evidence="1">Uncharacterized protein</fullName>
    </submittedName>
</protein>
<reference evidence="1 2" key="1">
    <citation type="submission" date="2014-06" db="EMBL/GenBank/DDBJ databases">
        <authorList>
            <person name="Swart Estienne"/>
        </authorList>
    </citation>
    <scope>NUCLEOTIDE SEQUENCE [LARGE SCALE GENOMIC DNA]</scope>
    <source>
        <strain evidence="1 2">130c</strain>
    </source>
</reference>